<sequence>MASLHLGSPRLGARPRPTDPQRLLHLVQDGGCLLWLFSKPASDGALVDLWLVVFGFQQWLAVMESGGFGLQGFQELACNFFIF</sequence>
<accession>A0A921QF27</accession>
<dbReference type="AlphaFoldDB" id="A0A921QF27"/>
<comment type="caution">
    <text evidence="1">The sequence shown here is derived from an EMBL/GenBank/DDBJ whole genome shotgun (WGS) entry which is preliminary data.</text>
</comment>
<reference evidence="1" key="2">
    <citation type="submission" date="2020-10" db="EMBL/GenBank/DDBJ databases">
        <authorList>
            <person name="Cooper E.A."/>
            <person name="Brenton Z.W."/>
            <person name="Flinn B.S."/>
            <person name="Jenkins J."/>
            <person name="Shu S."/>
            <person name="Flowers D."/>
            <person name="Luo F."/>
            <person name="Wang Y."/>
            <person name="Xia P."/>
            <person name="Barry K."/>
            <person name="Daum C."/>
            <person name="Lipzen A."/>
            <person name="Yoshinaga Y."/>
            <person name="Schmutz J."/>
            <person name="Saski C."/>
            <person name="Vermerris W."/>
            <person name="Kresovich S."/>
        </authorList>
    </citation>
    <scope>NUCLEOTIDE SEQUENCE</scope>
</reference>
<protein>
    <submittedName>
        <fullName evidence="1">Uncharacterized protein</fullName>
    </submittedName>
</protein>
<evidence type="ECO:0000313" key="2">
    <source>
        <dbReference type="Proteomes" id="UP000807115"/>
    </source>
</evidence>
<dbReference type="Proteomes" id="UP000807115">
    <property type="component" value="Chromosome 8"/>
</dbReference>
<evidence type="ECO:0000313" key="1">
    <source>
        <dbReference type="EMBL" id="KAG0520653.1"/>
    </source>
</evidence>
<dbReference type="EMBL" id="CM027687">
    <property type="protein sequence ID" value="KAG0520653.1"/>
    <property type="molecule type" value="Genomic_DNA"/>
</dbReference>
<name>A0A921QF27_SORBI</name>
<organism evidence="1 2">
    <name type="scientific">Sorghum bicolor</name>
    <name type="common">Sorghum</name>
    <name type="synonym">Sorghum vulgare</name>
    <dbReference type="NCBI Taxonomy" id="4558"/>
    <lineage>
        <taxon>Eukaryota</taxon>
        <taxon>Viridiplantae</taxon>
        <taxon>Streptophyta</taxon>
        <taxon>Embryophyta</taxon>
        <taxon>Tracheophyta</taxon>
        <taxon>Spermatophyta</taxon>
        <taxon>Magnoliopsida</taxon>
        <taxon>Liliopsida</taxon>
        <taxon>Poales</taxon>
        <taxon>Poaceae</taxon>
        <taxon>PACMAD clade</taxon>
        <taxon>Panicoideae</taxon>
        <taxon>Andropogonodae</taxon>
        <taxon>Andropogoneae</taxon>
        <taxon>Sorghinae</taxon>
        <taxon>Sorghum</taxon>
    </lineage>
</organism>
<reference evidence="1" key="1">
    <citation type="journal article" date="2019" name="BMC Genomics">
        <title>A new reference genome for Sorghum bicolor reveals high levels of sequence similarity between sweet and grain genotypes: implications for the genetics of sugar metabolism.</title>
        <authorList>
            <person name="Cooper E.A."/>
            <person name="Brenton Z.W."/>
            <person name="Flinn B.S."/>
            <person name="Jenkins J."/>
            <person name="Shu S."/>
            <person name="Flowers D."/>
            <person name="Luo F."/>
            <person name="Wang Y."/>
            <person name="Xia P."/>
            <person name="Barry K."/>
            <person name="Daum C."/>
            <person name="Lipzen A."/>
            <person name="Yoshinaga Y."/>
            <person name="Schmutz J."/>
            <person name="Saski C."/>
            <person name="Vermerris W."/>
            <person name="Kresovich S."/>
        </authorList>
    </citation>
    <scope>NUCLEOTIDE SEQUENCE</scope>
</reference>
<proteinExistence type="predicted"/>
<gene>
    <name evidence="1" type="ORF">BDA96_08G092600</name>
</gene>